<feature type="chain" id="PRO_5044383676" evidence="1">
    <location>
        <begin position="27"/>
        <end position="178"/>
    </location>
</feature>
<dbReference type="OrthoDB" id="340959at2"/>
<dbReference type="Proteomes" id="UP000297891">
    <property type="component" value="Unassembled WGS sequence"/>
</dbReference>
<gene>
    <name evidence="2" type="ORF">EHQ30_11425</name>
</gene>
<name>A0A2M9XYB1_9LEPT</name>
<dbReference type="AlphaFoldDB" id="A0A2M9XYB1"/>
<accession>A0A2M9XYB1</accession>
<keyword evidence="1" id="KW-0732">Signal</keyword>
<sequence length="178" mass="20972">MKTMELLKKSLPITFVLFVAVASISAQDTKPQVTSADSSQENHDAKEGQDKELFEYYYKTRPENLPPNKAKLEYNLIKTLKKEIMSRDYSKESAEAIKKIDATNIQYERVYRESKWLRGFMTQNTHLNYLEYMYIVKHDKYMCFVSFDVNPELYLQQSRQSQLVFAAKDKFEIVIPKP</sequence>
<protein>
    <submittedName>
        <fullName evidence="2">Uncharacterized protein</fullName>
    </submittedName>
</protein>
<keyword evidence="3" id="KW-1185">Reference proteome</keyword>
<evidence type="ECO:0000313" key="2">
    <source>
        <dbReference type="EMBL" id="TGK92839.1"/>
    </source>
</evidence>
<dbReference type="EMBL" id="RQFP01000008">
    <property type="protein sequence ID" value="TGK92839.1"/>
    <property type="molecule type" value="Genomic_DNA"/>
</dbReference>
<comment type="caution">
    <text evidence="2">The sequence shown here is derived from an EMBL/GenBank/DDBJ whole genome shotgun (WGS) entry which is preliminary data.</text>
</comment>
<organism evidence="2 3">
    <name type="scientific">Leptospira brenneri</name>
    <dbReference type="NCBI Taxonomy" id="2023182"/>
    <lineage>
        <taxon>Bacteria</taxon>
        <taxon>Pseudomonadati</taxon>
        <taxon>Spirochaetota</taxon>
        <taxon>Spirochaetia</taxon>
        <taxon>Leptospirales</taxon>
        <taxon>Leptospiraceae</taxon>
        <taxon>Leptospira</taxon>
    </lineage>
</organism>
<feature type="signal peptide" evidence="1">
    <location>
        <begin position="1"/>
        <end position="26"/>
    </location>
</feature>
<reference evidence="2" key="1">
    <citation type="journal article" date="2019" name="PLoS Negl. Trop. Dis.">
        <title>Revisiting the worldwide diversity of Leptospira species in the environment.</title>
        <authorList>
            <person name="Vincent A.T."/>
            <person name="Schiettekatte O."/>
            <person name="Bourhy P."/>
            <person name="Veyrier F.J."/>
            <person name="Picardeau M."/>
        </authorList>
    </citation>
    <scope>NUCLEOTIDE SEQUENCE [LARGE SCALE GENOMIC DNA]</scope>
    <source>
        <strain evidence="2">201800277</strain>
    </source>
</reference>
<evidence type="ECO:0000313" key="3">
    <source>
        <dbReference type="Proteomes" id="UP000297891"/>
    </source>
</evidence>
<proteinExistence type="predicted"/>
<evidence type="ECO:0000256" key="1">
    <source>
        <dbReference type="SAM" id="SignalP"/>
    </source>
</evidence>